<keyword evidence="1" id="KW-0175">Coiled coil</keyword>
<dbReference type="SUPFAM" id="SSF57997">
    <property type="entry name" value="Tropomyosin"/>
    <property type="match status" value="1"/>
</dbReference>
<dbReference type="Proteomes" id="UP001144297">
    <property type="component" value="Unassembled WGS sequence"/>
</dbReference>
<dbReference type="AlphaFoldDB" id="A0A9W6GEI5"/>
<evidence type="ECO:0000256" key="1">
    <source>
        <dbReference type="SAM" id="Coils"/>
    </source>
</evidence>
<dbReference type="EMBL" id="BSDX01000001">
    <property type="protein sequence ID" value="GLI52378.1"/>
    <property type="molecule type" value="Genomic_DNA"/>
</dbReference>
<organism evidence="2 3">
    <name type="scientific">Thermodesulfovibrio yellowstonii</name>
    <dbReference type="NCBI Taxonomy" id="28262"/>
    <lineage>
        <taxon>Bacteria</taxon>
        <taxon>Pseudomonadati</taxon>
        <taxon>Nitrospirota</taxon>
        <taxon>Thermodesulfovibrionia</taxon>
        <taxon>Thermodesulfovibrionales</taxon>
        <taxon>Thermodesulfovibrionaceae</taxon>
        <taxon>Thermodesulfovibrio</taxon>
    </lineage>
</organism>
<gene>
    <name evidence="2" type="ORF">TISLANDTSLP1_00710</name>
</gene>
<accession>A0A9W6GEI5</accession>
<name>A0A9W6GEI5_9BACT</name>
<protein>
    <recommendedName>
        <fullName evidence="4">Chordopoxvirus fusion protein</fullName>
    </recommendedName>
</protein>
<evidence type="ECO:0000313" key="2">
    <source>
        <dbReference type="EMBL" id="GLI52378.1"/>
    </source>
</evidence>
<dbReference type="PANTHER" id="PTHR38753">
    <property type="entry name" value="SLR1441 PROTEIN"/>
    <property type="match status" value="1"/>
</dbReference>
<reference evidence="2" key="1">
    <citation type="submission" date="2022-12" db="EMBL/GenBank/DDBJ databases">
        <title>Reference genome sequencing for broad-spectrum identification of bacterial and archaeal isolates by mass spectrometry.</title>
        <authorList>
            <person name="Sekiguchi Y."/>
            <person name="Tourlousse D.M."/>
        </authorList>
    </citation>
    <scope>NUCLEOTIDE SEQUENCE</scope>
    <source>
        <strain evidence="2">TSL-P1</strain>
    </source>
</reference>
<keyword evidence="3" id="KW-1185">Reference proteome</keyword>
<sequence>MLFSIEIIEELEKLEPALRSSLIKILKSLDKTIGEMVKKEDFLALKAEIRELAIIVKELAEAQKKTEQTVAELAEAQKKSEERLTRLEQTVAELAEAQKKTEQTVAELAEAQKKSEERLTRLEQTVAELAEAQKKSEERLTRLEKTVAELIEAHNKSEERLTRLEQTVAELIEAQKKTEQRLNELAEAQKKFEERLTRLEKTVAELAEAQKRTEEEIRKLASEHRETRKMLGNLADTVGYGLEDKIIPLMKKFAEEEYGIKVKNFGRKNIVYPDGKFDELNIYVEGKRDGKTVYLIGECKAHLGKRDIEKFSRIIERVRQYLRGEVQGFVVSYTIQPDVEEYLKKFYPEIKFYYSYYFDLKYRYGETI</sequence>
<feature type="coiled-coil region" evidence="1">
    <location>
        <begin position="45"/>
        <end position="230"/>
    </location>
</feature>
<evidence type="ECO:0000313" key="3">
    <source>
        <dbReference type="Proteomes" id="UP001144297"/>
    </source>
</evidence>
<evidence type="ECO:0008006" key="4">
    <source>
        <dbReference type="Google" id="ProtNLM"/>
    </source>
</evidence>
<proteinExistence type="predicted"/>
<comment type="caution">
    <text evidence="2">The sequence shown here is derived from an EMBL/GenBank/DDBJ whole genome shotgun (WGS) entry which is preliminary data.</text>
</comment>
<dbReference type="PANTHER" id="PTHR38753:SF1">
    <property type="entry name" value="SLR1441 PROTEIN"/>
    <property type="match status" value="1"/>
</dbReference>